<name>A0A8X6G975_TRICU</name>
<evidence type="ECO:0000313" key="3">
    <source>
        <dbReference type="Proteomes" id="UP000887116"/>
    </source>
</evidence>
<protein>
    <submittedName>
        <fullName evidence="2">Uncharacterized protein</fullName>
    </submittedName>
</protein>
<keyword evidence="3" id="KW-1185">Reference proteome</keyword>
<keyword evidence="1" id="KW-1133">Transmembrane helix</keyword>
<dbReference type="AlphaFoldDB" id="A0A8X6G975"/>
<keyword evidence="1" id="KW-0472">Membrane</keyword>
<sequence>MFLLGMGAAATFTLIKMSPLVLVIVATTFFLTAIAAMSLFVLYKKVRGEHKHEAIVNNAAFNMSLEKAANDLFSMLSNVAEKGAEAGALYTWKQRKKLKV</sequence>
<gene>
    <name evidence="2" type="primary">WRi_002870</name>
    <name evidence="2" type="ORF">TNCT_442001</name>
</gene>
<accession>A0A8X6G975</accession>
<proteinExistence type="predicted"/>
<keyword evidence="1" id="KW-0812">Transmembrane</keyword>
<dbReference type="EMBL" id="BMAO01005062">
    <property type="protein sequence ID" value="GFQ98727.1"/>
    <property type="molecule type" value="Genomic_DNA"/>
</dbReference>
<comment type="caution">
    <text evidence="2">The sequence shown here is derived from an EMBL/GenBank/DDBJ whole genome shotgun (WGS) entry which is preliminary data.</text>
</comment>
<dbReference type="Proteomes" id="UP000887116">
    <property type="component" value="Unassembled WGS sequence"/>
</dbReference>
<feature type="transmembrane region" description="Helical" evidence="1">
    <location>
        <begin position="20"/>
        <end position="43"/>
    </location>
</feature>
<organism evidence="2 3">
    <name type="scientific">Trichonephila clavata</name>
    <name type="common">Joro spider</name>
    <name type="synonym">Nephila clavata</name>
    <dbReference type="NCBI Taxonomy" id="2740835"/>
    <lineage>
        <taxon>Eukaryota</taxon>
        <taxon>Metazoa</taxon>
        <taxon>Ecdysozoa</taxon>
        <taxon>Arthropoda</taxon>
        <taxon>Chelicerata</taxon>
        <taxon>Arachnida</taxon>
        <taxon>Araneae</taxon>
        <taxon>Araneomorphae</taxon>
        <taxon>Entelegynae</taxon>
        <taxon>Araneoidea</taxon>
        <taxon>Nephilidae</taxon>
        <taxon>Trichonephila</taxon>
    </lineage>
</organism>
<evidence type="ECO:0000256" key="1">
    <source>
        <dbReference type="SAM" id="Phobius"/>
    </source>
</evidence>
<reference evidence="2" key="1">
    <citation type="submission" date="2020-07" db="EMBL/GenBank/DDBJ databases">
        <title>Multicomponent nature underlies the extraordinary mechanical properties of spider dragline silk.</title>
        <authorList>
            <person name="Kono N."/>
            <person name="Nakamura H."/>
            <person name="Mori M."/>
            <person name="Yoshida Y."/>
            <person name="Ohtoshi R."/>
            <person name="Malay A.D."/>
            <person name="Moran D.A.P."/>
            <person name="Tomita M."/>
            <person name="Numata K."/>
            <person name="Arakawa K."/>
        </authorList>
    </citation>
    <scope>NUCLEOTIDE SEQUENCE</scope>
</reference>
<evidence type="ECO:0000313" key="2">
    <source>
        <dbReference type="EMBL" id="GFQ98727.1"/>
    </source>
</evidence>